<evidence type="ECO:0000313" key="1">
    <source>
        <dbReference type="EMBL" id="OIQ76474.1"/>
    </source>
</evidence>
<dbReference type="EMBL" id="MLJW01001858">
    <property type="protein sequence ID" value="OIQ76474.1"/>
    <property type="molecule type" value="Genomic_DNA"/>
</dbReference>
<accession>A0A1J5PZI1</accession>
<proteinExistence type="predicted"/>
<reference evidence="1" key="1">
    <citation type="submission" date="2016-10" db="EMBL/GenBank/DDBJ databases">
        <title>Sequence of Gallionella enrichment culture.</title>
        <authorList>
            <person name="Poehlein A."/>
            <person name="Muehling M."/>
            <person name="Daniel R."/>
        </authorList>
    </citation>
    <scope>NUCLEOTIDE SEQUENCE</scope>
</reference>
<gene>
    <name evidence="1" type="ORF">GALL_418440</name>
</gene>
<comment type="caution">
    <text evidence="1">The sequence shown here is derived from an EMBL/GenBank/DDBJ whole genome shotgun (WGS) entry which is preliminary data.</text>
</comment>
<protein>
    <submittedName>
        <fullName evidence="1">Uncharacterized protein</fullName>
    </submittedName>
</protein>
<organism evidence="1">
    <name type="scientific">mine drainage metagenome</name>
    <dbReference type="NCBI Taxonomy" id="410659"/>
    <lineage>
        <taxon>unclassified sequences</taxon>
        <taxon>metagenomes</taxon>
        <taxon>ecological metagenomes</taxon>
    </lineage>
</organism>
<name>A0A1J5PZI1_9ZZZZ</name>
<sequence>MNPRRVHKLMLDHFVEPPLTLDWAIVADGQGLRGSRLADDLRRHFGQDLLVIEVSRKEGAMLPTEDAMAYIEKHVLRGSIKIANRAFTAFYMVASNGVAGGWTMPENHAATSPADGTAQGMHGSD</sequence>
<dbReference type="AlphaFoldDB" id="A0A1J5PZI1"/>